<dbReference type="CTD" id="36914"/>
<feature type="region of interest" description="Disordered" evidence="2">
    <location>
        <begin position="1"/>
        <end position="41"/>
    </location>
</feature>
<dbReference type="InterPro" id="IPR027417">
    <property type="entry name" value="P-loop_NTPase"/>
</dbReference>
<protein>
    <submittedName>
        <fullName evidence="4">Apoptotic protease-activating factor 1</fullName>
    </submittedName>
</protein>
<dbReference type="Gene3D" id="1.25.40.370">
    <property type="match status" value="1"/>
</dbReference>
<evidence type="ECO:0000313" key="4">
    <source>
        <dbReference type="EMBL" id="JAC02346.1"/>
    </source>
</evidence>
<evidence type="ECO:0000259" key="3">
    <source>
        <dbReference type="Pfam" id="PF17908"/>
    </source>
</evidence>
<dbReference type="PANTHER" id="PTHR22845">
    <property type="entry name" value="APOPTOTIC PROTEASE-ACTIVATING FACTOR 1"/>
    <property type="match status" value="1"/>
</dbReference>
<dbReference type="GO" id="GO:0006915">
    <property type="term" value="P:apoptotic process"/>
    <property type="evidence" value="ECO:0007669"/>
    <property type="project" value="UniProtKB-ARBA"/>
</dbReference>
<dbReference type="Pfam" id="PF00400">
    <property type="entry name" value="WD40"/>
    <property type="match status" value="1"/>
</dbReference>
<dbReference type="Gene3D" id="2.130.10.10">
    <property type="entry name" value="YVTN repeat-like/Quinoprotein amine dehydrogenase"/>
    <property type="match status" value="1"/>
</dbReference>
<dbReference type="KEGG" id="ccat:101448318"/>
<dbReference type="Gene3D" id="3.40.50.300">
    <property type="entry name" value="P-loop containing nucleotide triphosphate hydrolases"/>
    <property type="match status" value="1"/>
</dbReference>
<proteinExistence type="evidence at transcript level"/>
<feature type="compositionally biased region" description="Acidic residues" evidence="2">
    <location>
        <begin position="1405"/>
        <end position="1416"/>
    </location>
</feature>
<evidence type="ECO:0000256" key="2">
    <source>
        <dbReference type="SAM" id="MobiDB-lite"/>
    </source>
</evidence>
<dbReference type="GeneID" id="101448318"/>
<dbReference type="InterPro" id="IPR036322">
    <property type="entry name" value="WD40_repeat_dom_sf"/>
</dbReference>
<dbReference type="GO" id="GO:0043531">
    <property type="term" value="F:ADP binding"/>
    <property type="evidence" value="ECO:0007669"/>
    <property type="project" value="InterPro"/>
</dbReference>
<sequence length="1537" mass="176263">MLQSKNMLDESPAPADGCCNSRMPENEPLLTPPSTPSIDAGNHISITTNTQISNTMNSPCSSDEETLSPHHAMDIIKGHFLKDFDVRDIWSYTHNIFTESERQYITATLQCDDPCTQRPSTDTQEILGEEQVSRLFAVLRNKDYSEICKFMEALSYDYLWLVNLFENVNKIDYGNYVDLLHSLHSKASLKYEDYHVHRSMPFRKLRKALLNIPFNGRVVLASDFGCGKKWLAIDACTDYDVAKSMNFQIYWIDMSECTSSLEDLRMLRYLKLLLTESLRSPSPASYGSLDRSEPNTHAYRNSIDEIKLSVSKELKKTENKKCLVVLVNVGNTYALKAFDLPCKLLVITRNKKVSDSFDKKRSTTLRLTSGLTRAEMHMLFEKYLEHRNIEEKYVDLIYTHSNGHPYLLSLIGQSLSQNLGNWQGWIEKLRETKLVDEKFNAAIEKSLDSLEPELRKTFCTVFRCFPHAIFVPQQLIAALWFDDKCVKDLANDDICYKLPFIYDRSIYDKCVKDLAKLHRHGFLEKCISPNDDICYKLPFIYDKMLGRYEATQVDGVYVYMHRKLLAYYHFVEDLEARKEVLPFNRDIHDVYFFLCVGYHLKKAKLVEYFPQIYLDYGFLEQKIRNVDMLSTIADLETFQEYIAPDLESYKVFRAIRDFLPNIEKTLQESQHATLLQCALMEDGLVGIEARKQAAVFPGFTWFEHHGCIHQRSNIISLPSIPKKILLLDQKRSLVALEQRADILLINLSLDWNTYSVKLKNTVKGKSTVIDIRFFKDNNASILLALYDNGNMKAWCIPGDCTVDRRRSDSFSRPQEKEIEHRNVIPPSHLLQPITAFELSFGAIGHPPIIYLAYKSGDIKHLKWNSESKTFESALIETLNTKMQDICILRFVFNRNYIVCTKDGDIAVFDVIDYSNSRGIEKFKHFVESIETTRNEVLLICRRCIVSFTSRSIIDNKPVEYILHEDNLIADDRDNVINCAKLLHINGHKQLALGTKKGLIVFDIETRTKLLTTNVNEDITCVDIYLLDALKNKYMVACGSHAYKFLNLFVLRADDNGKQVIRWLRGSKSSRKRDSWRVDMVDLQMPPYVALKGGHLFALQYVRDEAVLLAVDSQNQVHKIAYGNNELYEPISSPITAITLYGTQAFVGCANGQLFDMSGHTPQPILTAFDQSIEFLRLLNEQTLIVADEAEVLIYTNINYGQFKRFALNSEKIVRCFILPPERIVLVFENRTFWVLDSCGSLIFKYVPEIRSVIGDCDLQNKQLFVVAQSYKIEVFNLADSLAPKIPELTHFGAFKAKVSCVAVSRNANMIAVACYDSDNNGEKDISIHVYECQLLVRRIELLYDLKGHSLPINAMRFSPNAYVLVSCAEQMCWWSMQMAACKLNNSISDAKGSSEMDNSRFHSDSEDDDDDDFDESDDRRISRYLPANILEEVSLQSRNDTRPTPDVTPVDEVCADAIAVADDSIWKTKRGPDTYCELLSCIKFNGTEAQQFFTNDAFTKFQTIDNSGSYYVLSLRDFSVPEGVYEKEYIESADVVT</sequence>
<keyword evidence="4" id="KW-0378">Hydrolase</keyword>
<dbReference type="SUPFAM" id="SSF52540">
    <property type="entry name" value="P-loop containing nucleoside triphosphate hydrolases"/>
    <property type="match status" value="1"/>
</dbReference>
<dbReference type="Pfam" id="PF17908">
    <property type="entry name" value="APAF1_C"/>
    <property type="match status" value="1"/>
</dbReference>
<dbReference type="PANTHER" id="PTHR22845:SF5">
    <property type="entry name" value="APOPTOTIC PROTEASE-ACTIVATING FACTOR 1"/>
    <property type="match status" value="1"/>
</dbReference>
<dbReference type="GO" id="GO:0005829">
    <property type="term" value="C:cytosol"/>
    <property type="evidence" value="ECO:0007669"/>
    <property type="project" value="UniProtKB-ARBA"/>
</dbReference>
<dbReference type="InterPro" id="IPR041452">
    <property type="entry name" value="APAF1_C"/>
</dbReference>
<feature type="domain" description="APAF-1 helical" evidence="3">
    <location>
        <begin position="560"/>
        <end position="683"/>
    </location>
</feature>
<reference evidence="4" key="1">
    <citation type="submission" date="2013-07" db="EMBL/GenBank/DDBJ databases">
        <authorList>
            <person name="Geib S."/>
        </authorList>
    </citation>
    <scope>NUCLEOTIDE SEQUENCE</scope>
</reference>
<organism evidence="4">
    <name type="scientific">Ceratitis capitata</name>
    <name type="common">Mediterranean fruit fly</name>
    <name type="synonym">Tephritis capitata</name>
    <dbReference type="NCBI Taxonomy" id="7213"/>
    <lineage>
        <taxon>Eukaryota</taxon>
        <taxon>Metazoa</taxon>
        <taxon>Ecdysozoa</taxon>
        <taxon>Arthropoda</taxon>
        <taxon>Hexapoda</taxon>
        <taxon>Insecta</taxon>
        <taxon>Pterygota</taxon>
        <taxon>Neoptera</taxon>
        <taxon>Endopterygota</taxon>
        <taxon>Diptera</taxon>
        <taxon>Brachycera</taxon>
        <taxon>Muscomorpha</taxon>
        <taxon>Tephritoidea</taxon>
        <taxon>Tephritidae</taxon>
        <taxon>Ceratitis</taxon>
        <taxon>Ceratitis</taxon>
    </lineage>
</organism>
<keyword evidence="1" id="KW-0677">Repeat</keyword>
<evidence type="ECO:0000256" key="1">
    <source>
        <dbReference type="ARBA" id="ARBA00022737"/>
    </source>
</evidence>
<dbReference type="InterPro" id="IPR001680">
    <property type="entry name" value="WD40_rpt"/>
</dbReference>
<reference evidence="4" key="2">
    <citation type="journal article" date="2014" name="BMC Genomics">
        <title>A genomic perspective to assessing quality of mass-reared SIT flies used in Mediterranean fruit fly (Ceratitis capitata) eradication in California.</title>
        <authorList>
            <person name="Calla B."/>
            <person name="Hall B."/>
            <person name="Hou S."/>
            <person name="Geib S.M."/>
        </authorList>
    </citation>
    <scope>NUCLEOTIDE SEQUENCE</scope>
</reference>
<dbReference type="OrthoDB" id="1357022at2759"/>
<keyword evidence="4" id="KW-0645">Protease</keyword>
<dbReference type="SMART" id="SM00320">
    <property type="entry name" value="WD40"/>
    <property type="match status" value="4"/>
</dbReference>
<name>W8BMM5_CERCA</name>
<accession>W8BMM5</accession>
<gene>
    <name evidence="4" type="primary">APAF</name>
</gene>
<dbReference type="GO" id="GO:0006508">
    <property type="term" value="P:proteolysis"/>
    <property type="evidence" value="ECO:0007669"/>
    <property type="project" value="UniProtKB-KW"/>
</dbReference>
<dbReference type="InterPro" id="IPR015943">
    <property type="entry name" value="WD40/YVTN_repeat-like_dom_sf"/>
</dbReference>
<dbReference type="GO" id="GO:0008233">
    <property type="term" value="F:peptidase activity"/>
    <property type="evidence" value="ECO:0007669"/>
    <property type="project" value="UniProtKB-KW"/>
</dbReference>
<feature type="region of interest" description="Disordered" evidence="2">
    <location>
        <begin position="1390"/>
        <end position="1417"/>
    </location>
</feature>
<feature type="compositionally biased region" description="Basic and acidic residues" evidence="2">
    <location>
        <begin position="1392"/>
        <end position="1404"/>
    </location>
</feature>
<dbReference type="SUPFAM" id="SSF50978">
    <property type="entry name" value="WD40 repeat-like"/>
    <property type="match status" value="2"/>
</dbReference>
<dbReference type="EMBL" id="GAMC01004210">
    <property type="protein sequence ID" value="JAC02346.1"/>
    <property type="molecule type" value="mRNA"/>
</dbReference>